<sequence length="91" mass="10037">EEQLNTAVDSFENQIAAFNIEPLGHAVFEEAELFIKNHGRTHGLKALDALHLGTFSLISEKDWSFVVADDNLCRIAEVIGFNTINPLKGNA</sequence>
<organism evidence="1">
    <name type="scientific">marine sediment metagenome</name>
    <dbReference type="NCBI Taxonomy" id="412755"/>
    <lineage>
        <taxon>unclassified sequences</taxon>
        <taxon>metagenomes</taxon>
        <taxon>ecological metagenomes</taxon>
    </lineage>
</organism>
<dbReference type="AlphaFoldDB" id="X1IES4"/>
<protein>
    <recommendedName>
        <fullName evidence="2">PIN domain-containing protein</fullName>
    </recommendedName>
</protein>
<proteinExistence type="predicted"/>
<accession>X1IES4</accession>
<feature type="non-terminal residue" evidence="1">
    <location>
        <position position="1"/>
    </location>
</feature>
<evidence type="ECO:0008006" key="2">
    <source>
        <dbReference type="Google" id="ProtNLM"/>
    </source>
</evidence>
<dbReference type="CDD" id="cd09874">
    <property type="entry name" value="PIN_MT3492-like"/>
    <property type="match status" value="1"/>
</dbReference>
<gene>
    <name evidence="1" type="ORF">S03H2_42703</name>
</gene>
<evidence type="ECO:0000313" key="1">
    <source>
        <dbReference type="EMBL" id="GAH64594.1"/>
    </source>
</evidence>
<reference evidence="1" key="1">
    <citation type="journal article" date="2014" name="Front. Microbiol.">
        <title>High frequency of phylogenetically diverse reductive dehalogenase-homologous genes in deep subseafloor sedimentary metagenomes.</title>
        <authorList>
            <person name="Kawai M."/>
            <person name="Futagami T."/>
            <person name="Toyoda A."/>
            <person name="Takaki Y."/>
            <person name="Nishi S."/>
            <person name="Hori S."/>
            <person name="Arai W."/>
            <person name="Tsubouchi T."/>
            <person name="Morono Y."/>
            <person name="Uchiyama I."/>
            <person name="Ito T."/>
            <person name="Fujiyama A."/>
            <person name="Inagaki F."/>
            <person name="Takami H."/>
        </authorList>
    </citation>
    <scope>NUCLEOTIDE SEQUENCE</scope>
    <source>
        <strain evidence="1">Expedition CK06-06</strain>
    </source>
</reference>
<name>X1IES4_9ZZZZ</name>
<comment type="caution">
    <text evidence="1">The sequence shown here is derived from an EMBL/GenBank/DDBJ whole genome shotgun (WGS) entry which is preliminary data.</text>
</comment>
<dbReference type="EMBL" id="BARU01026600">
    <property type="protein sequence ID" value="GAH64594.1"/>
    <property type="molecule type" value="Genomic_DNA"/>
</dbReference>